<feature type="chain" id="PRO_5038811181" evidence="4">
    <location>
        <begin position="25"/>
        <end position="694"/>
    </location>
</feature>
<dbReference type="PROSITE" id="PS50005">
    <property type="entry name" value="TPR"/>
    <property type="match status" value="6"/>
</dbReference>
<feature type="repeat" description="TPR" evidence="3">
    <location>
        <begin position="492"/>
        <end position="525"/>
    </location>
</feature>
<evidence type="ECO:0000256" key="2">
    <source>
        <dbReference type="ARBA" id="ARBA00022803"/>
    </source>
</evidence>
<dbReference type="InterPro" id="IPR011990">
    <property type="entry name" value="TPR-like_helical_dom_sf"/>
</dbReference>
<dbReference type="Proteomes" id="UP000886865">
    <property type="component" value="Unassembled WGS sequence"/>
</dbReference>
<feature type="repeat" description="TPR" evidence="3">
    <location>
        <begin position="242"/>
        <end position="275"/>
    </location>
</feature>
<dbReference type="Pfam" id="PF00515">
    <property type="entry name" value="TPR_1"/>
    <property type="match status" value="1"/>
</dbReference>
<dbReference type="InterPro" id="IPR050498">
    <property type="entry name" value="Ycf3"/>
</dbReference>
<feature type="repeat" description="TPR" evidence="3">
    <location>
        <begin position="608"/>
        <end position="641"/>
    </location>
</feature>
<accession>A0A9D1FJ48</accession>
<dbReference type="PROSITE" id="PS50293">
    <property type="entry name" value="TPR_REGION"/>
    <property type="match status" value="2"/>
</dbReference>
<comment type="caution">
    <text evidence="5">The sequence shown here is derived from an EMBL/GenBank/DDBJ whole genome shotgun (WGS) entry which is preliminary data.</text>
</comment>
<organism evidence="5 6">
    <name type="scientific">Candidatus Galligastranaerophilus intestinavium</name>
    <dbReference type="NCBI Taxonomy" id="2840836"/>
    <lineage>
        <taxon>Bacteria</taxon>
        <taxon>Candidatus Galligastranaerophilus</taxon>
    </lineage>
</organism>
<reference evidence="5" key="1">
    <citation type="submission" date="2020-10" db="EMBL/GenBank/DDBJ databases">
        <authorList>
            <person name="Gilroy R."/>
        </authorList>
    </citation>
    <scope>NUCLEOTIDE SEQUENCE</scope>
    <source>
        <strain evidence="5">CHK152-2871</strain>
    </source>
</reference>
<dbReference type="PANTHER" id="PTHR44858">
    <property type="entry name" value="TETRATRICOPEPTIDE REPEAT PROTEIN 6"/>
    <property type="match status" value="1"/>
</dbReference>
<evidence type="ECO:0000313" key="6">
    <source>
        <dbReference type="Proteomes" id="UP000886865"/>
    </source>
</evidence>
<dbReference type="Pfam" id="PF13432">
    <property type="entry name" value="TPR_16"/>
    <property type="match status" value="1"/>
</dbReference>
<name>A0A9D1FJ48_9BACT</name>
<dbReference type="SMART" id="SM00028">
    <property type="entry name" value="TPR"/>
    <property type="match status" value="11"/>
</dbReference>
<evidence type="ECO:0000256" key="4">
    <source>
        <dbReference type="SAM" id="SignalP"/>
    </source>
</evidence>
<keyword evidence="1" id="KW-0677">Repeat</keyword>
<evidence type="ECO:0000256" key="1">
    <source>
        <dbReference type="ARBA" id="ARBA00022737"/>
    </source>
</evidence>
<dbReference type="AlphaFoldDB" id="A0A9D1FJ48"/>
<protein>
    <submittedName>
        <fullName evidence="5">Tetratricopeptide repeat protein</fullName>
    </submittedName>
</protein>
<dbReference type="Gene3D" id="1.25.40.10">
    <property type="entry name" value="Tetratricopeptide repeat domain"/>
    <property type="match status" value="5"/>
</dbReference>
<dbReference type="SUPFAM" id="SSF48452">
    <property type="entry name" value="TPR-like"/>
    <property type="match status" value="2"/>
</dbReference>
<dbReference type="Pfam" id="PF13181">
    <property type="entry name" value="TPR_8"/>
    <property type="match status" value="3"/>
</dbReference>
<proteinExistence type="predicted"/>
<gene>
    <name evidence="5" type="ORF">IAA86_05550</name>
</gene>
<reference evidence="5" key="2">
    <citation type="journal article" date="2021" name="PeerJ">
        <title>Extensive microbial diversity within the chicken gut microbiome revealed by metagenomics and culture.</title>
        <authorList>
            <person name="Gilroy R."/>
            <person name="Ravi A."/>
            <person name="Getino M."/>
            <person name="Pursley I."/>
            <person name="Horton D.L."/>
            <person name="Alikhan N.F."/>
            <person name="Baker D."/>
            <person name="Gharbi K."/>
            <person name="Hall N."/>
            <person name="Watson M."/>
            <person name="Adriaenssens E.M."/>
            <person name="Foster-Nyarko E."/>
            <person name="Jarju S."/>
            <person name="Secka A."/>
            <person name="Antonio M."/>
            <person name="Oren A."/>
            <person name="Chaudhuri R.R."/>
            <person name="La Ragione R."/>
            <person name="Hildebrand F."/>
            <person name="Pallen M.J."/>
        </authorList>
    </citation>
    <scope>NUCLEOTIDE SEQUENCE</scope>
    <source>
        <strain evidence="5">CHK152-2871</strain>
    </source>
</reference>
<keyword evidence="4" id="KW-0732">Signal</keyword>
<keyword evidence="2 3" id="KW-0802">TPR repeat</keyword>
<dbReference type="EMBL" id="DVJQ01000048">
    <property type="protein sequence ID" value="HIS74463.1"/>
    <property type="molecule type" value="Genomic_DNA"/>
</dbReference>
<dbReference type="InterPro" id="IPR019734">
    <property type="entry name" value="TPR_rpt"/>
</dbReference>
<feature type="repeat" description="TPR" evidence="3">
    <location>
        <begin position="526"/>
        <end position="559"/>
    </location>
</feature>
<sequence>MRKRLLIPLICTTLFIQLGTSAQVATTCSPKTGWGADNINALEQKLRQCKDSETIDKYVNLQKKRSTYFKIFKRDNIEACDNLRAALYFLRKNKNSVDYKKTLDKLNELMLKSGFQNDDYNRLEVAKNLYLECKYYASAYEFEELIEKGFECAQCYEYLGDIEQKINNDKTAPLGYYKKSIELKPDNASALFKIATLLYDTNRIDMAIEYYSRAINLTDDPEILKKGMVIFTRAIKNRPTNANLYEVLGATYEKTGDYKKTYELYQKAIFLNPKDIFLKYRLGGLLYETKQYPQATRVYDNILRDNLYESQIRAGKAKSLLALGQTNAALKEYQIILAIYPESKQAKYGIYEIFKGKKSLDYIIDNFYPLNENFKPTSEFYAEFAELLTSLDKSNDDAISLYKRAIELNPKNANAYLKLYEIYELEGKDSLANELIKKAHKELPNNEEIKKVFFYLNKSTDTKKDQLALDYLKNEQWAHAIKMYQQIEPKTSQVYFAIANCYKALKNYPKAVENYKKALSLDDKHSDTYYSLALAYLEQKSPKLAQSMLLKAIELDPKNLKAIKLSNYLRGQIVTSLLNEAYNYYEKKQYEKAIDVANEAAKRYPQDAQVYYYRGIILEAMQMYPQAVKDYKMAVKLNRAFSLGYYSMAKAYEKMGSGRDALEAYEKYLSGNPKEEELIKEAEKKVVELGEKYY</sequence>
<feature type="signal peptide" evidence="4">
    <location>
        <begin position="1"/>
        <end position="24"/>
    </location>
</feature>
<evidence type="ECO:0000256" key="3">
    <source>
        <dbReference type="PROSITE-ProRule" id="PRU00339"/>
    </source>
</evidence>
<evidence type="ECO:0000313" key="5">
    <source>
        <dbReference type="EMBL" id="HIS74463.1"/>
    </source>
</evidence>
<dbReference type="PANTHER" id="PTHR44858:SF1">
    <property type="entry name" value="UDP-N-ACETYLGLUCOSAMINE--PEPTIDE N-ACETYLGLUCOSAMINYLTRANSFERASE SPINDLY-RELATED"/>
    <property type="match status" value="1"/>
</dbReference>
<dbReference type="Pfam" id="PF13174">
    <property type="entry name" value="TPR_6"/>
    <property type="match status" value="1"/>
</dbReference>
<feature type="repeat" description="TPR" evidence="3">
    <location>
        <begin position="642"/>
        <end position="675"/>
    </location>
</feature>
<feature type="repeat" description="TPR" evidence="3">
    <location>
        <begin position="188"/>
        <end position="221"/>
    </location>
</feature>